<reference evidence="1 2" key="2">
    <citation type="submission" date="2018-06" db="EMBL/GenBank/DDBJ databases">
        <title>Marinobactersediminissp. nov, a moderately halophilic bacterium isolated from marine solar saltern.</title>
        <authorList>
            <person name="Zhang Y."/>
        </authorList>
    </citation>
    <scope>NUCLEOTIDE SEQUENCE [LARGE SCALE GENOMIC DNA]</scope>
    <source>
        <strain evidence="1 2">F01</strain>
    </source>
</reference>
<sequence>MVMQPPLWMNACIITTALRRGKAPENCAEQQRRAWSIGSVGGLVRPLVLALLNADNPYLATGMALGHRAGAVTGSGQ</sequence>
<dbReference type="AlphaFoldDB" id="A0A2V3ZN60"/>
<proteinExistence type="predicted"/>
<organism evidence="1 2">
    <name type="scientific">Marinobacter vulgaris</name>
    <dbReference type="NCBI Taxonomy" id="1928331"/>
    <lineage>
        <taxon>Bacteria</taxon>
        <taxon>Pseudomonadati</taxon>
        <taxon>Pseudomonadota</taxon>
        <taxon>Gammaproteobacteria</taxon>
        <taxon>Pseudomonadales</taxon>
        <taxon>Marinobacteraceae</taxon>
        <taxon>Marinobacter</taxon>
    </lineage>
</organism>
<dbReference type="Proteomes" id="UP000253987">
    <property type="component" value="Unassembled WGS sequence"/>
</dbReference>
<gene>
    <name evidence="1" type="ORF">DIT71_05035</name>
</gene>
<accession>A0A2V3ZN60</accession>
<reference evidence="2" key="1">
    <citation type="submission" date="2018-05" db="EMBL/GenBank/DDBJ databases">
        <authorList>
            <person name="Lu D."/>
        </authorList>
    </citation>
    <scope>NUCLEOTIDE SEQUENCE [LARGE SCALE GENOMIC DNA]</scope>
    <source>
        <strain evidence="2">F01</strain>
    </source>
</reference>
<comment type="caution">
    <text evidence="1">The sequence shown here is derived from an EMBL/GenBank/DDBJ whole genome shotgun (WGS) entry which is preliminary data.</text>
</comment>
<keyword evidence="2" id="KW-1185">Reference proteome</keyword>
<evidence type="ECO:0000313" key="1">
    <source>
        <dbReference type="EMBL" id="PXX92558.1"/>
    </source>
</evidence>
<name>A0A2V3ZN60_9GAMM</name>
<dbReference type="EMBL" id="QFWX01000002">
    <property type="protein sequence ID" value="PXX92558.1"/>
    <property type="molecule type" value="Genomic_DNA"/>
</dbReference>
<protein>
    <submittedName>
        <fullName evidence="1">Uncharacterized protein</fullName>
    </submittedName>
</protein>
<evidence type="ECO:0000313" key="2">
    <source>
        <dbReference type="Proteomes" id="UP000253987"/>
    </source>
</evidence>